<evidence type="ECO:0000259" key="10">
    <source>
        <dbReference type="PROSITE" id="PS50056"/>
    </source>
</evidence>
<feature type="region of interest" description="Disordered" evidence="8">
    <location>
        <begin position="1284"/>
        <end position="1350"/>
    </location>
</feature>
<comment type="similarity">
    <text evidence="7">Belongs to the protein-tyrosine phosphatase family. Non-receptor class 4 subfamily.</text>
</comment>
<feature type="compositionally biased region" description="Polar residues" evidence="8">
    <location>
        <begin position="768"/>
        <end position="783"/>
    </location>
</feature>
<feature type="compositionally biased region" description="Polar residues" evidence="8">
    <location>
        <begin position="644"/>
        <end position="657"/>
    </location>
</feature>
<feature type="region of interest" description="Disordered" evidence="8">
    <location>
        <begin position="970"/>
        <end position="993"/>
    </location>
</feature>
<feature type="region of interest" description="Disordered" evidence="8">
    <location>
        <begin position="631"/>
        <end position="719"/>
    </location>
</feature>
<dbReference type="GO" id="GO:0005634">
    <property type="term" value="C:nucleus"/>
    <property type="evidence" value="ECO:0007669"/>
    <property type="project" value="TreeGrafter"/>
</dbReference>
<feature type="region of interest" description="Disordered" evidence="8">
    <location>
        <begin position="923"/>
        <end position="946"/>
    </location>
</feature>
<dbReference type="InterPro" id="IPR016130">
    <property type="entry name" value="Tyr_Pase_AS"/>
</dbReference>
<dbReference type="PROSITE" id="PS50055">
    <property type="entry name" value="TYR_PHOSPHATASE_PTP"/>
    <property type="match status" value="1"/>
</dbReference>
<dbReference type="PANTHER" id="PTHR45983:SF2">
    <property type="entry name" value="PROTEIN-TYROSINE-PHOSPHATASE"/>
    <property type="match status" value="1"/>
</dbReference>
<dbReference type="PANTHER" id="PTHR45983">
    <property type="entry name" value="TYROSINE PHOSPHATSE N18, PUTATIVE-RELATED"/>
    <property type="match status" value="1"/>
</dbReference>
<accession>A0A1B6KNM2</accession>
<feature type="compositionally biased region" description="Polar residues" evidence="8">
    <location>
        <begin position="743"/>
        <end position="755"/>
    </location>
</feature>
<dbReference type="InterPro" id="IPR029021">
    <property type="entry name" value="Prot-tyrosine_phosphatase-like"/>
</dbReference>
<protein>
    <recommendedName>
        <fullName evidence="2">protein-tyrosine-phosphatase</fullName>
        <ecNumber evidence="2">3.1.3.48</ecNumber>
    </recommendedName>
</protein>
<dbReference type="EMBL" id="GEBQ01026925">
    <property type="protein sequence ID" value="JAT13052.1"/>
    <property type="molecule type" value="Transcribed_RNA"/>
</dbReference>
<gene>
    <name evidence="11" type="ORF">g.12331</name>
</gene>
<evidence type="ECO:0000256" key="4">
    <source>
        <dbReference type="ARBA" id="ARBA00022553"/>
    </source>
</evidence>
<evidence type="ECO:0000256" key="2">
    <source>
        <dbReference type="ARBA" id="ARBA00013064"/>
    </source>
</evidence>
<dbReference type="Gene3D" id="3.90.190.10">
    <property type="entry name" value="Protein tyrosine phosphatase superfamily"/>
    <property type="match status" value="1"/>
</dbReference>
<dbReference type="GO" id="GO:0004726">
    <property type="term" value="F:non-membrane spanning protein tyrosine phosphatase activity"/>
    <property type="evidence" value="ECO:0007669"/>
    <property type="project" value="InterPro"/>
</dbReference>
<feature type="region of interest" description="Disordered" evidence="8">
    <location>
        <begin position="1134"/>
        <end position="1164"/>
    </location>
</feature>
<evidence type="ECO:0000256" key="7">
    <source>
        <dbReference type="ARBA" id="ARBA00034734"/>
    </source>
</evidence>
<feature type="compositionally biased region" description="Basic and acidic residues" evidence="8">
    <location>
        <begin position="977"/>
        <end position="992"/>
    </location>
</feature>
<dbReference type="SMART" id="SM00404">
    <property type="entry name" value="PTPc_motif"/>
    <property type="match status" value="1"/>
</dbReference>
<feature type="compositionally biased region" description="Basic and acidic residues" evidence="8">
    <location>
        <begin position="1027"/>
        <end position="1044"/>
    </location>
</feature>
<evidence type="ECO:0000256" key="6">
    <source>
        <dbReference type="ARBA" id="ARBA00022912"/>
    </source>
</evidence>
<evidence type="ECO:0000256" key="1">
    <source>
        <dbReference type="ARBA" id="ARBA00004496"/>
    </source>
</evidence>
<feature type="compositionally biased region" description="Basic and acidic residues" evidence="8">
    <location>
        <begin position="348"/>
        <end position="360"/>
    </location>
</feature>
<dbReference type="EC" id="3.1.3.48" evidence="2"/>
<comment type="subcellular location">
    <subcellularLocation>
        <location evidence="1">Cytoplasm</location>
    </subcellularLocation>
</comment>
<feature type="domain" description="Tyrosine-protein phosphatase" evidence="9">
    <location>
        <begin position="34"/>
        <end position="305"/>
    </location>
</feature>
<dbReference type="InterPro" id="IPR047170">
    <property type="entry name" value="PTN12/18/22"/>
</dbReference>
<keyword evidence="3" id="KW-0963">Cytoplasm</keyword>
<dbReference type="PROSITE" id="PS50056">
    <property type="entry name" value="TYR_PHOSPHATASE_2"/>
    <property type="match status" value="1"/>
</dbReference>
<feature type="region of interest" description="Disordered" evidence="8">
    <location>
        <begin position="834"/>
        <end position="867"/>
    </location>
</feature>
<evidence type="ECO:0000313" key="11">
    <source>
        <dbReference type="EMBL" id="JAT13052.1"/>
    </source>
</evidence>
<evidence type="ECO:0000256" key="8">
    <source>
        <dbReference type="SAM" id="MobiDB-lite"/>
    </source>
</evidence>
<feature type="region of interest" description="Disordered" evidence="8">
    <location>
        <begin position="734"/>
        <end position="792"/>
    </location>
</feature>
<feature type="region of interest" description="Disordered" evidence="8">
    <location>
        <begin position="337"/>
        <end position="469"/>
    </location>
</feature>
<feature type="compositionally biased region" description="Polar residues" evidence="8">
    <location>
        <begin position="854"/>
        <end position="865"/>
    </location>
</feature>
<evidence type="ECO:0000256" key="3">
    <source>
        <dbReference type="ARBA" id="ARBA00022490"/>
    </source>
</evidence>
<feature type="compositionally biased region" description="Polar residues" evidence="8">
    <location>
        <begin position="1016"/>
        <end position="1026"/>
    </location>
</feature>
<organism evidence="11">
    <name type="scientific">Graphocephala atropunctata</name>
    <dbReference type="NCBI Taxonomy" id="36148"/>
    <lineage>
        <taxon>Eukaryota</taxon>
        <taxon>Metazoa</taxon>
        <taxon>Ecdysozoa</taxon>
        <taxon>Arthropoda</taxon>
        <taxon>Hexapoda</taxon>
        <taxon>Insecta</taxon>
        <taxon>Pterygota</taxon>
        <taxon>Neoptera</taxon>
        <taxon>Paraneoptera</taxon>
        <taxon>Hemiptera</taxon>
        <taxon>Auchenorrhyncha</taxon>
        <taxon>Membracoidea</taxon>
        <taxon>Cicadellidae</taxon>
        <taxon>Cicadellinae</taxon>
        <taxon>Cicadellini</taxon>
        <taxon>Graphocephala</taxon>
    </lineage>
</organism>
<evidence type="ECO:0000259" key="9">
    <source>
        <dbReference type="PROSITE" id="PS50055"/>
    </source>
</evidence>
<keyword evidence="5" id="KW-0378">Hydrolase</keyword>
<feature type="compositionally biased region" description="Polar residues" evidence="8">
    <location>
        <begin position="1152"/>
        <end position="1164"/>
    </location>
</feature>
<dbReference type="InterPro" id="IPR003595">
    <property type="entry name" value="Tyr_Pase_cat"/>
</dbReference>
<feature type="region of interest" description="Disordered" evidence="8">
    <location>
        <begin position="478"/>
        <end position="497"/>
    </location>
</feature>
<dbReference type="GO" id="GO:0005737">
    <property type="term" value="C:cytoplasm"/>
    <property type="evidence" value="ECO:0007669"/>
    <property type="project" value="UniProtKB-SubCell"/>
</dbReference>
<reference evidence="11" key="1">
    <citation type="submission" date="2015-11" db="EMBL/GenBank/DDBJ databases">
        <title>De novo transcriptome assembly of four potential Pierce s Disease insect vectors from Arizona vineyards.</title>
        <authorList>
            <person name="Tassone E.E."/>
        </authorList>
    </citation>
    <scope>NUCLEOTIDE SEQUENCE</scope>
</reference>
<evidence type="ECO:0000256" key="5">
    <source>
        <dbReference type="ARBA" id="ARBA00022801"/>
    </source>
</evidence>
<feature type="compositionally biased region" description="Basic and acidic residues" evidence="8">
    <location>
        <begin position="412"/>
        <end position="424"/>
    </location>
</feature>
<keyword evidence="4" id="KW-0597">Phosphoprotein</keyword>
<dbReference type="SMART" id="SM00194">
    <property type="entry name" value="PTPc"/>
    <property type="match status" value="1"/>
</dbReference>
<dbReference type="CDD" id="cd14542">
    <property type="entry name" value="PTPc-N22_18_12"/>
    <property type="match status" value="1"/>
</dbReference>
<feature type="region of interest" description="Disordered" evidence="8">
    <location>
        <begin position="1014"/>
        <end position="1044"/>
    </location>
</feature>
<dbReference type="PRINTS" id="PR00700">
    <property type="entry name" value="PRTYPHPHTASE"/>
</dbReference>
<feature type="region of interest" description="Disordered" evidence="8">
    <location>
        <begin position="1056"/>
        <end position="1075"/>
    </location>
</feature>
<feature type="compositionally biased region" description="Basic and acidic residues" evidence="8">
    <location>
        <begin position="377"/>
        <end position="396"/>
    </location>
</feature>
<feature type="domain" description="Tyrosine specific protein phosphatases" evidence="10">
    <location>
        <begin position="219"/>
        <end position="296"/>
    </location>
</feature>
<feature type="compositionally biased region" description="Low complexity" evidence="8">
    <location>
        <begin position="691"/>
        <end position="719"/>
    </location>
</feature>
<dbReference type="FunFam" id="3.90.190.10:FF:000045">
    <property type="entry name" value="Tyrosine-protein phosphatase non-receptor type 12"/>
    <property type="match status" value="1"/>
</dbReference>
<feature type="compositionally biased region" description="Polar residues" evidence="8">
    <location>
        <begin position="1301"/>
        <end position="1316"/>
    </location>
</feature>
<feature type="region of interest" description="Disordered" evidence="8">
    <location>
        <begin position="578"/>
        <end position="615"/>
    </location>
</feature>
<name>A0A1B6KNM2_9HEMI</name>
<dbReference type="GO" id="GO:0048666">
    <property type="term" value="P:neuron development"/>
    <property type="evidence" value="ECO:0007669"/>
    <property type="project" value="UniProtKB-ARBA"/>
</dbReference>
<dbReference type="InterPro" id="IPR000242">
    <property type="entry name" value="PTP_cat"/>
</dbReference>
<dbReference type="PROSITE" id="PS00383">
    <property type="entry name" value="TYR_PHOSPHATASE_1"/>
    <property type="match status" value="1"/>
</dbReference>
<dbReference type="InterPro" id="IPR000387">
    <property type="entry name" value="Tyr_Pase_dom"/>
</dbReference>
<feature type="compositionally biased region" description="Polar residues" evidence="8">
    <location>
        <begin position="1323"/>
        <end position="1335"/>
    </location>
</feature>
<dbReference type="SUPFAM" id="SSF52799">
    <property type="entry name" value="(Phosphotyrosine protein) phosphatases II"/>
    <property type="match status" value="1"/>
</dbReference>
<sequence>MKEEIERIPLRTILSNFLNHIDTLENQRTPSNTYESEFQELKLFSESIKGTKQYSCSEGEKEVNRKKNRYKDILPFDVSRVVLNEYAGVPGSDYINANYIKGASGSPAYIASQGPLPHTVNDFWRMVVQCEVQVIVMACNEEEAGKHKCENYWVEGEGEEKQFGMVSLRLIKASTVCPDFSVRTMRLKYTNTQSNTEERTVCQFHYSAWPDHGVPPLVRPLLDMVRLVRDTQASETLPVLIHCSAGCGRTGTICAIDYVWGLLRAGKLTKDFSLLTLVREMRRQRIAMVQTKEQYVLVHQAVRELFREQLRMIDSHPYENIDCNGLPLIKCPSPEPTYDSISTFPNNKAEEKQDEKEKEQAPPLPQKKRFQTLSSKQAKEVENLSERQRLVERAGGRSESLASPRIATLRSLFERQHSTRDSRQVSRSHSLGSVRQPPQPSTVPQKPIPSRGILRVPQSQPKPALPVKRSKSLRVLGSGDRCKLSIPPTPPCETDVTDLPRRLSLESNYDEIKDLVERETQQPLVDFLSVDSIVAGLGVRERRNSFRQAVGKESQESMLPWPKKVGLLRSYTSIDMRCAREKPNITQDTPPTKPLLSPKPNLQLSSHDTKKTLPDPRLHFQDRHLLASVNQSYSAPSEPKKPQLQVTSRSLTAQSMSLRLAPRPKREDCRGLLPSTVTGSGVLHRQEQVYSSGDSSVSASSDHGSLSSKVFPSSSSKPTVKTIPLNITTEISKKDIKDKQRAQPLSQRQGIFSSRSYDDTNAIYRQDTIGTTSNARQSSNVVPQTPPGRPEQNKLLMLHRMKSLGEMRKNPPLQNMRPVVYDSKGLRQNPSAVYGTVPKALPPPYVEPGKNAQKPRSSPLSNIDKQSGYYDDTYGKTQEQRHIHVTSSSRDMILPAYSSNSKPSSTGSDIKLNYHETSGINSRNLSDKIHTEPDYPVNTQEDSRYVKKASETRSKGQEYRFLPQESQLVRSSNHRNLRNERRQLEKDNHKSIQDSVPKIPIDRRLRGMDQTFRLDASSSGGRTVDQNLKEQNLKHNTHDPFYRENKVITQEYRCGPQESAKSGDPRQKEQGIGSNLQDSLHSIKERTLVDQNSKNSVQELYVTSVERRYQPSTQELNAKSFSDRRTIRNQELGYQHNRPDPRTDCLPKGPQMKQTPWTQTSVPLNESENPLVYGVMMQRGSRDDLALCASVPSRVKRHASVVLLRHSLIEGAVSSTDSPISPISVWNEISGGLPPANSSPTTPIREDPWSGAVGVDLDQVAASITSQKDGRMMRAALEALHLRKASQVQATPKSGPGSTHKMPSQAQSQAKSSHTTPAVEASKTATSVGSFQLSPEPNRPGVFRKQQQYL</sequence>
<dbReference type="Pfam" id="PF00102">
    <property type="entry name" value="Y_phosphatase"/>
    <property type="match status" value="1"/>
</dbReference>
<keyword evidence="6" id="KW-0904">Protein phosphatase</keyword>
<proteinExistence type="inferred from homology"/>